<dbReference type="Ensembl" id="ENSOGAT00000027274.1">
    <property type="protein sequence ID" value="ENSOGAP00000020517.1"/>
    <property type="gene ID" value="ENSOGAG00000030223.1"/>
</dbReference>
<feature type="domain" description="G-protein coupled receptors family 1 profile" evidence="13">
    <location>
        <begin position="22"/>
        <end position="286"/>
    </location>
</feature>
<dbReference type="GO" id="GO:0019236">
    <property type="term" value="P:response to pheromone"/>
    <property type="evidence" value="ECO:0007669"/>
    <property type="project" value="UniProtKB-KW"/>
</dbReference>
<keyword evidence="7 12" id="KW-1133">Transmembrane helix</keyword>
<protein>
    <recommendedName>
        <fullName evidence="12">Vomeronasal type-1 receptor</fullName>
    </recommendedName>
</protein>
<keyword evidence="10 12" id="KW-0675">Receptor</keyword>
<sequence>MASGDLAIGMIFLLQTIAGILGNFSLLYHYLFLDYTERRLRSTDLIVTHLTVANCLVILSKGVPQTMAVLGLKDFLSDVGCKLLFYLHRVGRDVSIGTTCHLSIFQAIMIIPRNSRCAELKQTVHKYVGISSILCWVLCLVLNSMVPLYVTGKGSNKNITRKIDYGYCYIVLIGKVADLFYAALVLPRDALGVVLTLWASSSMVFILYRHRQRIQYIHGNNRSPRSSPESTATQSILVLVSTIVSLCVLSSIFHICLIVFSKPKSWLANISAFIAVCFSAVTPYILWSQHSRPSRLGLAC</sequence>
<name>H0XWM4_OTOGA</name>
<keyword evidence="8 12" id="KW-0297">G-protein coupled receptor</keyword>
<evidence type="ECO:0000256" key="8">
    <source>
        <dbReference type="ARBA" id="ARBA00023040"/>
    </source>
</evidence>
<dbReference type="HOGENOM" id="CLU_058641_1_0_1"/>
<evidence type="ECO:0000313" key="15">
    <source>
        <dbReference type="Proteomes" id="UP000005225"/>
    </source>
</evidence>
<proteinExistence type="inferred from homology"/>
<keyword evidence="15" id="KW-1185">Reference proteome</keyword>
<evidence type="ECO:0000256" key="7">
    <source>
        <dbReference type="ARBA" id="ARBA00022989"/>
    </source>
</evidence>
<evidence type="ECO:0000313" key="14">
    <source>
        <dbReference type="Ensembl" id="ENSOGAP00000020517.1"/>
    </source>
</evidence>
<dbReference type="PRINTS" id="PR01534">
    <property type="entry name" value="VOMERONASL1R"/>
</dbReference>
<dbReference type="InParanoid" id="H0XWM4"/>
<feature type="transmembrane region" description="Helical" evidence="12">
    <location>
        <begin position="190"/>
        <end position="208"/>
    </location>
</feature>
<evidence type="ECO:0000256" key="2">
    <source>
        <dbReference type="ARBA" id="ARBA00004651"/>
    </source>
</evidence>
<keyword evidence="11 12" id="KW-0807">Transducer</keyword>
<feature type="transmembrane region" description="Helical" evidence="12">
    <location>
        <begin position="266"/>
        <end position="287"/>
    </location>
</feature>
<keyword evidence="4 12" id="KW-1003">Cell membrane</keyword>
<dbReference type="GO" id="GO:0016503">
    <property type="term" value="F:pheromone receptor activity"/>
    <property type="evidence" value="ECO:0007669"/>
    <property type="project" value="InterPro"/>
</dbReference>
<evidence type="ECO:0000256" key="12">
    <source>
        <dbReference type="RuleBase" id="RU364061"/>
    </source>
</evidence>
<dbReference type="GeneTree" id="ENSGT00960000186612"/>
<comment type="similarity">
    <text evidence="3 12">Belongs to the G-protein coupled receptor 1 family.</text>
</comment>
<reference evidence="14" key="2">
    <citation type="submission" date="2025-08" db="UniProtKB">
        <authorList>
            <consortium name="Ensembl"/>
        </authorList>
    </citation>
    <scope>IDENTIFICATION</scope>
</reference>
<comment type="function">
    <text evidence="1">Putative pheromone receptor.</text>
</comment>
<dbReference type="EMBL" id="AAQR03173070">
    <property type="status" value="NOT_ANNOTATED_CDS"/>
    <property type="molecule type" value="Genomic_DNA"/>
</dbReference>
<evidence type="ECO:0000256" key="4">
    <source>
        <dbReference type="ARBA" id="ARBA00022475"/>
    </source>
</evidence>
<evidence type="ECO:0000256" key="3">
    <source>
        <dbReference type="ARBA" id="ARBA00010663"/>
    </source>
</evidence>
<evidence type="ECO:0000256" key="5">
    <source>
        <dbReference type="ARBA" id="ARBA00022507"/>
    </source>
</evidence>
<evidence type="ECO:0000256" key="1">
    <source>
        <dbReference type="ARBA" id="ARBA00003878"/>
    </source>
</evidence>
<feature type="transmembrane region" description="Helical" evidence="12">
    <location>
        <begin position="163"/>
        <end position="184"/>
    </location>
</feature>
<keyword evidence="6 12" id="KW-0812">Transmembrane</keyword>
<dbReference type="InterPro" id="IPR017452">
    <property type="entry name" value="GPCR_Rhodpsn_7TM"/>
</dbReference>
<evidence type="ECO:0000256" key="6">
    <source>
        <dbReference type="ARBA" id="ARBA00022692"/>
    </source>
</evidence>
<reference evidence="14" key="3">
    <citation type="submission" date="2025-09" db="UniProtKB">
        <authorList>
            <consortium name="Ensembl"/>
        </authorList>
    </citation>
    <scope>IDENTIFICATION</scope>
</reference>
<dbReference type="Pfam" id="PF03402">
    <property type="entry name" value="V1R"/>
    <property type="match status" value="1"/>
</dbReference>
<reference evidence="15" key="1">
    <citation type="submission" date="2011-03" db="EMBL/GenBank/DDBJ databases">
        <title>Version 3 of the genome sequence of Otolemur garnettii (Bushbaby).</title>
        <authorList>
            <consortium name="The Broad Institute Genome Sequencing Platform"/>
            <person name="Di Palma F."/>
            <person name="Johnson J."/>
            <person name="Lander E.S."/>
            <person name="Lindblad-Toh K."/>
            <person name="Jaffe D.B."/>
            <person name="Gnerre S."/>
            <person name="MacCallum I."/>
            <person name="Przybylski D."/>
            <person name="Ribeiro F.J."/>
            <person name="Burton J.N."/>
            <person name="Walker B.J."/>
            <person name="Sharpe T."/>
            <person name="Hall G."/>
        </authorList>
    </citation>
    <scope>NUCLEOTIDE SEQUENCE [LARGE SCALE GENOMIC DNA]</scope>
</reference>
<feature type="transmembrane region" description="Helical" evidence="12">
    <location>
        <begin position="6"/>
        <end position="33"/>
    </location>
</feature>
<evidence type="ECO:0000259" key="13">
    <source>
        <dbReference type="PROSITE" id="PS50262"/>
    </source>
</evidence>
<keyword evidence="9 12" id="KW-0472">Membrane</keyword>
<dbReference type="PROSITE" id="PS50262">
    <property type="entry name" value="G_PROTEIN_RECEP_F1_2"/>
    <property type="match status" value="1"/>
</dbReference>
<evidence type="ECO:0000256" key="11">
    <source>
        <dbReference type="ARBA" id="ARBA00023224"/>
    </source>
</evidence>
<dbReference type="eggNOG" id="ENOG502RD1P">
    <property type="taxonomic scope" value="Eukaryota"/>
</dbReference>
<evidence type="ECO:0000256" key="9">
    <source>
        <dbReference type="ARBA" id="ARBA00023136"/>
    </source>
</evidence>
<feature type="transmembrane region" description="Helical" evidence="12">
    <location>
        <begin position="45"/>
        <end position="63"/>
    </location>
</feature>
<dbReference type="AlphaFoldDB" id="H0XWM4"/>
<keyword evidence="5 12" id="KW-0589">Pheromone response</keyword>
<dbReference type="InterPro" id="IPR004072">
    <property type="entry name" value="Vmron_rcpt_1"/>
</dbReference>
<dbReference type="SUPFAM" id="SSF81321">
    <property type="entry name" value="Family A G protein-coupled receptor-like"/>
    <property type="match status" value="1"/>
</dbReference>
<dbReference type="GO" id="GO:0005886">
    <property type="term" value="C:plasma membrane"/>
    <property type="evidence" value="ECO:0007669"/>
    <property type="project" value="UniProtKB-SubCell"/>
</dbReference>
<feature type="transmembrane region" description="Helical" evidence="12">
    <location>
        <begin position="130"/>
        <end position="151"/>
    </location>
</feature>
<evidence type="ECO:0000256" key="10">
    <source>
        <dbReference type="ARBA" id="ARBA00023170"/>
    </source>
</evidence>
<dbReference type="Gene3D" id="1.20.1070.10">
    <property type="entry name" value="Rhodopsin 7-helix transmembrane proteins"/>
    <property type="match status" value="1"/>
</dbReference>
<accession>H0XWM4</accession>
<organism evidence="14 15">
    <name type="scientific">Otolemur garnettii</name>
    <name type="common">Small-eared galago</name>
    <name type="synonym">Garnett's greater bushbaby</name>
    <dbReference type="NCBI Taxonomy" id="30611"/>
    <lineage>
        <taxon>Eukaryota</taxon>
        <taxon>Metazoa</taxon>
        <taxon>Chordata</taxon>
        <taxon>Craniata</taxon>
        <taxon>Vertebrata</taxon>
        <taxon>Euteleostomi</taxon>
        <taxon>Mammalia</taxon>
        <taxon>Eutheria</taxon>
        <taxon>Euarchontoglires</taxon>
        <taxon>Primates</taxon>
        <taxon>Strepsirrhini</taxon>
        <taxon>Lorisiformes</taxon>
        <taxon>Galagidae</taxon>
        <taxon>Otolemur</taxon>
    </lineage>
</organism>
<dbReference type="OMA" id="LMIWANG"/>
<feature type="transmembrane region" description="Helical" evidence="12">
    <location>
        <begin position="236"/>
        <end position="260"/>
    </location>
</feature>
<dbReference type="Proteomes" id="UP000005225">
    <property type="component" value="Unassembled WGS sequence"/>
</dbReference>
<dbReference type="GO" id="GO:0007606">
    <property type="term" value="P:sensory perception of chemical stimulus"/>
    <property type="evidence" value="ECO:0007669"/>
    <property type="project" value="UniProtKB-ARBA"/>
</dbReference>
<comment type="subcellular location">
    <subcellularLocation>
        <location evidence="2 12">Cell membrane</location>
        <topology evidence="2 12">Multi-pass membrane protein</topology>
    </subcellularLocation>
</comment>
<dbReference type="PANTHER" id="PTHR24062">
    <property type="entry name" value="VOMERONASAL TYPE-1 RECEPTOR"/>
    <property type="match status" value="1"/>
</dbReference>